<dbReference type="Proteomes" id="UP001156215">
    <property type="component" value="Chromosome"/>
</dbReference>
<evidence type="ECO:0000313" key="1">
    <source>
        <dbReference type="EMBL" id="WAW10385.1"/>
    </source>
</evidence>
<reference evidence="1" key="1">
    <citation type="journal article" date="2022" name="Front. Microbiol.">
        <title>New perspectives on an old grouping: The genomic and phenotypic variability of Oxalobacter formigenes and the implications for calcium oxalate stone prevention.</title>
        <authorList>
            <person name="Chmiel J.A."/>
            <person name="Carr C."/>
            <person name="Stuivenberg G.A."/>
            <person name="Venema R."/>
            <person name="Chanyi R.M."/>
            <person name="Al K.F."/>
            <person name="Giguere D."/>
            <person name="Say H."/>
            <person name="Akouris P.P."/>
            <person name="Dominguez Romero S.A."/>
            <person name="Kwong A."/>
            <person name="Tai V."/>
            <person name="Koval S.F."/>
            <person name="Razvi H."/>
            <person name="Bjazevic J."/>
            <person name="Burton J.P."/>
        </authorList>
    </citation>
    <scope>NUCLEOTIDE SEQUENCE</scope>
    <source>
        <strain evidence="1">WoOx3</strain>
    </source>
</reference>
<organism evidence="1 2">
    <name type="scientific">Oxalobacter vibrioformis</name>
    <dbReference type="NCBI Taxonomy" id="933080"/>
    <lineage>
        <taxon>Bacteria</taxon>
        <taxon>Pseudomonadati</taxon>
        <taxon>Pseudomonadota</taxon>
        <taxon>Betaproteobacteria</taxon>
        <taxon>Burkholderiales</taxon>
        <taxon>Oxalobacteraceae</taxon>
        <taxon>Oxalobacter</taxon>
    </lineage>
</organism>
<keyword evidence="2" id="KW-1185">Reference proteome</keyword>
<dbReference type="RefSeq" id="WP_269309397.1">
    <property type="nucleotide sequence ID" value="NZ_CP098242.1"/>
</dbReference>
<accession>A0A9E9LVB9</accession>
<sequence length="104" mass="11908">MYTVSETGIFQRYADEIWAEDERLGFIHWIAQNPFAGDVIPGAQGIRKVRWKSSGRGKRGGARVIYYNMLDDGHIWLLIVYTKAKFDNLDNATLLKLKEAMKDG</sequence>
<dbReference type="PIRSF" id="PIRSF039032">
    <property type="entry name" value="HigB-2"/>
    <property type="match status" value="1"/>
</dbReference>
<protein>
    <submittedName>
        <fullName evidence="1">Transcriptional regulator</fullName>
    </submittedName>
</protein>
<proteinExistence type="predicted"/>
<dbReference type="InterPro" id="IPR009387">
    <property type="entry name" value="HigB-2"/>
</dbReference>
<dbReference type="EMBL" id="CP098242">
    <property type="protein sequence ID" value="WAW10385.1"/>
    <property type="molecule type" value="Genomic_DNA"/>
</dbReference>
<gene>
    <name evidence="1" type="ORF">NB640_01585</name>
</gene>
<dbReference type="KEGG" id="ovb:NB640_01585"/>
<dbReference type="AlphaFoldDB" id="A0A9E9LVB9"/>
<name>A0A9E9LVB9_9BURK</name>
<evidence type="ECO:0000313" key="2">
    <source>
        <dbReference type="Proteomes" id="UP001156215"/>
    </source>
</evidence>